<keyword evidence="2" id="KW-1185">Reference proteome</keyword>
<sequence>MEHARTTIQHQYAHDLVLELRALLLVPYDQPAPRMHQAFGLLRSALQGPKILGPMKKQYLDRLFIIAEQALRAIAKTVSHCCGGRQALLSTLQWPPAADSPLQPKANTGVQQDGEVEEHIESVADEEVGAGDSDWEDEDDQEALSRLIRIFLLRHTVTTMFSMPIPFQGRVKVARKVLKLCSGAATKVDIGGLGIHAAGLPAVDQEWLAIAFEGGAFAILGLARCVSARFMGRPVSIWNEAVVGTDNDIAKSIESWVVLDENAMKRYVRQHGGNSREVSAVDV</sequence>
<evidence type="ECO:0000313" key="1">
    <source>
        <dbReference type="EMBL" id="KAK4548370.1"/>
    </source>
</evidence>
<accession>A0AAV9JSZ2</accession>
<organism evidence="1 2">
    <name type="scientific">Oleoguttula mirabilis</name>
    <dbReference type="NCBI Taxonomy" id="1507867"/>
    <lineage>
        <taxon>Eukaryota</taxon>
        <taxon>Fungi</taxon>
        <taxon>Dikarya</taxon>
        <taxon>Ascomycota</taxon>
        <taxon>Pezizomycotina</taxon>
        <taxon>Dothideomycetes</taxon>
        <taxon>Dothideomycetidae</taxon>
        <taxon>Mycosphaerellales</taxon>
        <taxon>Teratosphaeriaceae</taxon>
        <taxon>Oleoguttula</taxon>
    </lineage>
</organism>
<dbReference type="AlphaFoldDB" id="A0AAV9JSZ2"/>
<evidence type="ECO:0000313" key="2">
    <source>
        <dbReference type="Proteomes" id="UP001324427"/>
    </source>
</evidence>
<dbReference type="Proteomes" id="UP001324427">
    <property type="component" value="Unassembled WGS sequence"/>
</dbReference>
<proteinExistence type="predicted"/>
<name>A0AAV9JSZ2_9PEZI</name>
<gene>
    <name evidence="1" type="ORF">LTR36_010241</name>
</gene>
<reference evidence="1 2" key="1">
    <citation type="submission" date="2021-11" db="EMBL/GenBank/DDBJ databases">
        <title>Black yeast isolated from Biological Soil Crust.</title>
        <authorList>
            <person name="Kurbessoian T."/>
        </authorList>
    </citation>
    <scope>NUCLEOTIDE SEQUENCE [LARGE SCALE GENOMIC DNA]</scope>
    <source>
        <strain evidence="1 2">CCFEE 5522</strain>
    </source>
</reference>
<dbReference type="EMBL" id="JAVFHQ010000008">
    <property type="protein sequence ID" value="KAK4548370.1"/>
    <property type="molecule type" value="Genomic_DNA"/>
</dbReference>
<comment type="caution">
    <text evidence="1">The sequence shown here is derived from an EMBL/GenBank/DDBJ whole genome shotgun (WGS) entry which is preliminary data.</text>
</comment>
<protein>
    <submittedName>
        <fullName evidence="1">Uncharacterized protein</fullName>
    </submittedName>
</protein>